<evidence type="ECO:0000313" key="3">
    <source>
        <dbReference type="EMBL" id="RDV05484.1"/>
    </source>
</evidence>
<protein>
    <submittedName>
        <fullName evidence="3">Ribonuclease activity regulator RraA</fullName>
    </submittedName>
</protein>
<feature type="binding site" evidence="1">
    <location>
        <position position="131"/>
    </location>
    <ligand>
        <name>substrate</name>
    </ligand>
</feature>
<feature type="binding site" evidence="1">
    <location>
        <begin position="109"/>
        <end position="112"/>
    </location>
    <ligand>
        <name>substrate</name>
    </ligand>
</feature>
<evidence type="ECO:0000256" key="1">
    <source>
        <dbReference type="PIRSR" id="PIRSR605493-1"/>
    </source>
</evidence>
<dbReference type="AlphaFoldDB" id="A0A371BD33"/>
<dbReference type="Pfam" id="PF03737">
    <property type="entry name" value="RraA-like"/>
    <property type="match status" value="1"/>
</dbReference>
<keyword evidence="1" id="KW-0460">Magnesium</keyword>
<name>A0A371BD33_9BRAD</name>
<gene>
    <name evidence="3" type="ORF">DXH78_13430</name>
</gene>
<feature type="region of interest" description="Disordered" evidence="2">
    <location>
        <begin position="220"/>
        <end position="242"/>
    </location>
</feature>
<evidence type="ECO:0000256" key="2">
    <source>
        <dbReference type="SAM" id="MobiDB-lite"/>
    </source>
</evidence>
<accession>A0A371BD33</accession>
<dbReference type="EMBL" id="QRGO01000001">
    <property type="protein sequence ID" value="RDV05484.1"/>
    <property type="molecule type" value="Genomic_DNA"/>
</dbReference>
<dbReference type="CDD" id="cd16841">
    <property type="entry name" value="RraA_family"/>
    <property type="match status" value="1"/>
</dbReference>
<dbReference type="PANTHER" id="PTHR33254">
    <property type="entry name" value="4-HYDROXY-4-METHYL-2-OXOGLUTARATE ALDOLASE 3-RELATED"/>
    <property type="match status" value="1"/>
</dbReference>
<comment type="cofactor">
    <cofactor evidence="1">
        <name>Mg(2+)</name>
        <dbReference type="ChEBI" id="CHEBI:18420"/>
    </cofactor>
</comment>
<dbReference type="NCBIfam" id="NF006093">
    <property type="entry name" value="PRK08245.1"/>
    <property type="match status" value="1"/>
</dbReference>
<dbReference type="InterPro" id="IPR005493">
    <property type="entry name" value="RraA/RraA-like"/>
</dbReference>
<dbReference type="PANTHER" id="PTHR33254:SF16">
    <property type="entry name" value="BLR3842 PROTEIN"/>
    <property type="match status" value="1"/>
</dbReference>
<feature type="binding site" evidence="1">
    <location>
        <position position="132"/>
    </location>
    <ligand>
        <name>Mg(2+)</name>
        <dbReference type="ChEBI" id="CHEBI:18420"/>
    </ligand>
</feature>
<dbReference type="Gene3D" id="3.50.30.40">
    <property type="entry name" value="Ribonuclease E inhibitor RraA/RraA-like"/>
    <property type="match status" value="1"/>
</dbReference>
<evidence type="ECO:0000313" key="4">
    <source>
        <dbReference type="Proteomes" id="UP000263993"/>
    </source>
</evidence>
<keyword evidence="1" id="KW-0479">Metal-binding</keyword>
<keyword evidence="4" id="KW-1185">Reference proteome</keyword>
<dbReference type="InterPro" id="IPR036704">
    <property type="entry name" value="RraA/RraA-like_sf"/>
</dbReference>
<reference evidence="4" key="1">
    <citation type="submission" date="2018-08" db="EMBL/GenBank/DDBJ databases">
        <authorList>
            <person name="Kim S.-J."/>
            <person name="Jung G.-Y."/>
        </authorList>
    </citation>
    <scope>NUCLEOTIDE SEQUENCE [LARGE SCALE GENOMIC DNA]</scope>
    <source>
        <strain evidence="4">GY_H</strain>
    </source>
</reference>
<organism evidence="3 4">
    <name type="scientific">Undibacter mobilis</name>
    <dbReference type="NCBI Taxonomy" id="2292256"/>
    <lineage>
        <taxon>Bacteria</taxon>
        <taxon>Pseudomonadati</taxon>
        <taxon>Pseudomonadota</taxon>
        <taxon>Alphaproteobacteria</taxon>
        <taxon>Hyphomicrobiales</taxon>
        <taxon>Nitrobacteraceae</taxon>
        <taxon>Undibacter</taxon>
    </lineage>
</organism>
<dbReference type="SUPFAM" id="SSF89562">
    <property type="entry name" value="RraA-like"/>
    <property type="match status" value="1"/>
</dbReference>
<feature type="compositionally biased region" description="Basic and acidic residues" evidence="2">
    <location>
        <begin position="229"/>
        <end position="242"/>
    </location>
</feature>
<dbReference type="Proteomes" id="UP000263993">
    <property type="component" value="Unassembled WGS sequence"/>
</dbReference>
<proteinExistence type="predicted"/>
<comment type="caution">
    <text evidence="3">The sequence shown here is derived from an EMBL/GenBank/DDBJ whole genome shotgun (WGS) entry which is preliminary data.</text>
</comment>
<dbReference type="GO" id="GO:0046872">
    <property type="term" value="F:metal ion binding"/>
    <property type="evidence" value="ECO:0007669"/>
    <property type="project" value="UniProtKB-KW"/>
</dbReference>
<sequence>MTMTSPSTATISAATLDLLRTVTTGTVTTMLLKKGIRHAWMKGAMPFGFTGKRIVGPAFTLRFVPVREDLATPASWLNPISTRSAIEAMPEGCICVADAMGVTGAGIFGDILCMRMVKRKVAALITDGVMRDKHGVLGTGLPVWCQGVAAPASVNMLTFVGWNEPIGCGGSAIFPDDIIVADDDGAVVIPRDLVEFVAHEGAEHELMESWLVQEVEKGERLPGLYPPNDENKKRYEAWKKSR</sequence>
<dbReference type="OrthoDB" id="9805307at2"/>